<feature type="chain" id="PRO_5046890616" evidence="1">
    <location>
        <begin position="19"/>
        <end position="217"/>
    </location>
</feature>
<dbReference type="EMBL" id="BAABHY010000001">
    <property type="protein sequence ID" value="GAA5111143.1"/>
    <property type="molecule type" value="Genomic_DNA"/>
</dbReference>
<keyword evidence="3" id="KW-1185">Reference proteome</keyword>
<evidence type="ECO:0000313" key="2">
    <source>
        <dbReference type="EMBL" id="GAA5111143.1"/>
    </source>
</evidence>
<protein>
    <submittedName>
        <fullName evidence="2">Uncharacterized protein</fullName>
    </submittedName>
</protein>
<organism evidence="2 3">
    <name type="scientific">Orbus sasakiae</name>
    <dbReference type="NCBI Taxonomy" id="1078475"/>
    <lineage>
        <taxon>Bacteria</taxon>
        <taxon>Pseudomonadati</taxon>
        <taxon>Pseudomonadota</taxon>
        <taxon>Gammaproteobacteria</taxon>
        <taxon>Orbales</taxon>
        <taxon>Orbaceae</taxon>
        <taxon>Orbus</taxon>
    </lineage>
</organism>
<feature type="signal peptide" evidence="1">
    <location>
        <begin position="1"/>
        <end position="18"/>
    </location>
</feature>
<dbReference type="RefSeq" id="WP_345490758.1">
    <property type="nucleotide sequence ID" value="NZ_BAABHY010000001.1"/>
</dbReference>
<gene>
    <name evidence="2" type="ORF">GCM10023211_16360</name>
</gene>
<evidence type="ECO:0000313" key="3">
    <source>
        <dbReference type="Proteomes" id="UP001500171"/>
    </source>
</evidence>
<dbReference type="Proteomes" id="UP001500171">
    <property type="component" value="Unassembled WGS sequence"/>
</dbReference>
<accession>A0ABP9N7F9</accession>
<proteinExistence type="predicted"/>
<reference evidence="3" key="1">
    <citation type="journal article" date="2019" name="Int. J. Syst. Evol. Microbiol.">
        <title>The Global Catalogue of Microorganisms (GCM) 10K type strain sequencing project: providing services to taxonomists for standard genome sequencing and annotation.</title>
        <authorList>
            <consortium name="The Broad Institute Genomics Platform"/>
            <consortium name="The Broad Institute Genome Sequencing Center for Infectious Disease"/>
            <person name="Wu L."/>
            <person name="Ma J."/>
        </authorList>
    </citation>
    <scope>NUCLEOTIDE SEQUENCE [LARGE SCALE GENOMIC DNA]</scope>
    <source>
        <strain evidence="3">JCM 18050</strain>
    </source>
</reference>
<evidence type="ECO:0000256" key="1">
    <source>
        <dbReference type="SAM" id="SignalP"/>
    </source>
</evidence>
<sequence>MKIIFTFLTLLCSFTAIANDKNNDINQLIISFVECDAQFFSDISSYKEELSSYTPVNDLNPQLAYIPVADRSKNGYNYHIFSKPIHYKSLLLTGYYDSALPLGKFGDYYFWGFIVDNSLDEIKSSLDFLSWSEMEKDSLYTANPKIRFSDDGLDIWHEKTNIIAGVKTMPALGTTEKLLLLEKSPEMTLLVCSVQGFFPPELLQTIRPDITLSHLVK</sequence>
<keyword evidence="1" id="KW-0732">Signal</keyword>
<name>A0ABP9N7F9_9GAMM</name>
<comment type="caution">
    <text evidence="2">The sequence shown here is derived from an EMBL/GenBank/DDBJ whole genome shotgun (WGS) entry which is preliminary data.</text>
</comment>